<dbReference type="GO" id="GO:0008270">
    <property type="term" value="F:zinc ion binding"/>
    <property type="evidence" value="ECO:0007669"/>
    <property type="project" value="InterPro"/>
</dbReference>
<evidence type="ECO:0000259" key="1">
    <source>
        <dbReference type="Pfam" id="PF01844"/>
    </source>
</evidence>
<dbReference type="EMBL" id="AP014864">
    <property type="protein sequence ID" value="BAR81206.1"/>
    <property type="molecule type" value="Genomic_DNA"/>
</dbReference>
<gene>
    <name evidence="2" type="ORF">KNN_00329</name>
</gene>
<dbReference type="Proteomes" id="UP000055316">
    <property type="component" value="Chromosome"/>
</dbReference>
<proteinExistence type="predicted"/>
<dbReference type="AlphaFoldDB" id="A0A9W4ERP6"/>
<evidence type="ECO:0000313" key="3">
    <source>
        <dbReference type="Proteomes" id="UP000055316"/>
    </source>
</evidence>
<keyword evidence="2" id="KW-0540">Nuclease</keyword>
<sequence length="56" mass="6708">MFGKQAHHHHIVPIKINPSLRLDPDNIDTLCSKCHPIVERETNEKYQEKKKFDWKL</sequence>
<organism evidence="2 3">
    <name type="scientific">Bacillus thuringiensis subsp. tolworthi</name>
    <dbReference type="NCBI Taxonomy" id="1442"/>
    <lineage>
        <taxon>Bacteria</taxon>
        <taxon>Bacillati</taxon>
        <taxon>Bacillota</taxon>
        <taxon>Bacilli</taxon>
        <taxon>Bacillales</taxon>
        <taxon>Bacillaceae</taxon>
        <taxon>Bacillus</taxon>
        <taxon>Bacillus cereus group</taxon>
    </lineage>
</organism>
<dbReference type="GO" id="GO:0003676">
    <property type="term" value="F:nucleic acid binding"/>
    <property type="evidence" value="ECO:0007669"/>
    <property type="project" value="InterPro"/>
</dbReference>
<feature type="domain" description="HNH" evidence="1">
    <location>
        <begin position="5"/>
        <end position="35"/>
    </location>
</feature>
<keyword evidence="2" id="KW-0378">Hydrolase</keyword>
<name>A0A9W4ERP6_BACTO</name>
<accession>A0A9W4ERP6</accession>
<dbReference type="InterPro" id="IPR002711">
    <property type="entry name" value="HNH"/>
</dbReference>
<dbReference type="Pfam" id="PF01844">
    <property type="entry name" value="HNH"/>
    <property type="match status" value="1"/>
</dbReference>
<protein>
    <submittedName>
        <fullName evidence="2">Phage endonuclease</fullName>
    </submittedName>
</protein>
<keyword evidence="2" id="KW-0255">Endonuclease</keyword>
<dbReference type="GO" id="GO:0004519">
    <property type="term" value="F:endonuclease activity"/>
    <property type="evidence" value="ECO:0007669"/>
    <property type="project" value="UniProtKB-KW"/>
</dbReference>
<evidence type="ECO:0000313" key="2">
    <source>
        <dbReference type="EMBL" id="BAR81206.1"/>
    </source>
</evidence>
<reference evidence="2 3" key="1">
    <citation type="submission" date="2015-05" db="EMBL/GenBank/DDBJ databases">
        <title>Whole genome sequence of Bacillus thuringiensis serovar tolworthi Pasteur Institute Standard strain.</title>
        <authorList>
            <person name="Kanda K."/>
            <person name="Nakashima K."/>
            <person name="Nagano Y."/>
        </authorList>
    </citation>
    <scope>NUCLEOTIDE SEQUENCE [LARGE SCALE GENOMIC DNA]</scope>
    <source>
        <strain evidence="2 3">Pasteur Institute Standard strain</strain>
    </source>
</reference>